<comment type="caution">
    <text evidence="2">The sequence shown here is derived from an EMBL/GenBank/DDBJ whole genome shotgun (WGS) entry which is preliminary data.</text>
</comment>
<feature type="region of interest" description="Disordered" evidence="1">
    <location>
        <begin position="113"/>
        <end position="143"/>
    </location>
</feature>
<gene>
    <name evidence="2" type="ORF">CEXT_620281</name>
</gene>
<feature type="compositionally biased region" description="Basic and acidic residues" evidence="1">
    <location>
        <begin position="113"/>
        <end position="130"/>
    </location>
</feature>
<evidence type="ECO:0000313" key="2">
    <source>
        <dbReference type="EMBL" id="GIY86283.1"/>
    </source>
</evidence>
<feature type="region of interest" description="Disordered" evidence="1">
    <location>
        <begin position="64"/>
        <end position="91"/>
    </location>
</feature>
<dbReference type="AlphaFoldDB" id="A0AAV4WXN7"/>
<evidence type="ECO:0000313" key="3">
    <source>
        <dbReference type="Proteomes" id="UP001054945"/>
    </source>
</evidence>
<organism evidence="2 3">
    <name type="scientific">Caerostris extrusa</name>
    <name type="common">Bark spider</name>
    <name type="synonym">Caerostris bankana</name>
    <dbReference type="NCBI Taxonomy" id="172846"/>
    <lineage>
        <taxon>Eukaryota</taxon>
        <taxon>Metazoa</taxon>
        <taxon>Ecdysozoa</taxon>
        <taxon>Arthropoda</taxon>
        <taxon>Chelicerata</taxon>
        <taxon>Arachnida</taxon>
        <taxon>Araneae</taxon>
        <taxon>Araneomorphae</taxon>
        <taxon>Entelegynae</taxon>
        <taxon>Araneoidea</taxon>
        <taxon>Araneidae</taxon>
        <taxon>Caerostris</taxon>
    </lineage>
</organism>
<accession>A0AAV4WXN7</accession>
<feature type="compositionally biased region" description="Basic and acidic residues" evidence="1">
    <location>
        <begin position="65"/>
        <end position="78"/>
    </location>
</feature>
<sequence>MVVEGKRIQKNRRKWYERKTDWGGRRIKVSSRVMRESALTLEAIFGLALGVSGVISSETYGDASRWNERGRGSEKNKSGEQVVGGGRGGQRTKAAGNWFLLQTTWCDRLTWENKGNERDGSEENGIREQVRGGGGGRQRTKQQKIGSYFETTWCGRLNCERKGKKDLKIDRRKWDERKTDWGGRRIKVSSKMIRESALIQWEVRSGVLWVSEAEIFPRCMRCHDVREEMSC</sequence>
<dbReference type="EMBL" id="BPLR01016772">
    <property type="protein sequence ID" value="GIY86283.1"/>
    <property type="molecule type" value="Genomic_DNA"/>
</dbReference>
<name>A0AAV4WXN7_CAEEX</name>
<proteinExistence type="predicted"/>
<dbReference type="Proteomes" id="UP001054945">
    <property type="component" value="Unassembled WGS sequence"/>
</dbReference>
<keyword evidence="3" id="KW-1185">Reference proteome</keyword>
<reference evidence="2 3" key="1">
    <citation type="submission" date="2021-06" db="EMBL/GenBank/DDBJ databases">
        <title>Caerostris extrusa draft genome.</title>
        <authorList>
            <person name="Kono N."/>
            <person name="Arakawa K."/>
        </authorList>
    </citation>
    <scope>NUCLEOTIDE SEQUENCE [LARGE SCALE GENOMIC DNA]</scope>
</reference>
<protein>
    <submittedName>
        <fullName evidence="2">Uncharacterized protein</fullName>
    </submittedName>
</protein>
<evidence type="ECO:0000256" key="1">
    <source>
        <dbReference type="SAM" id="MobiDB-lite"/>
    </source>
</evidence>